<evidence type="ECO:0000256" key="1">
    <source>
        <dbReference type="ARBA" id="ARBA00004651"/>
    </source>
</evidence>
<evidence type="ECO:0000256" key="6">
    <source>
        <dbReference type="SAM" id="Phobius"/>
    </source>
</evidence>
<dbReference type="PANTHER" id="PTHR30086">
    <property type="entry name" value="ARGININE EXPORTER PROTEIN ARGO"/>
    <property type="match status" value="1"/>
</dbReference>
<dbReference type="EMBL" id="JAOQNS010000012">
    <property type="protein sequence ID" value="MCW2309488.1"/>
    <property type="molecule type" value="Genomic_DNA"/>
</dbReference>
<dbReference type="Pfam" id="PF01810">
    <property type="entry name" value="LysE"/>
    <property type="match status" value="1"/>
</dbReference>
<dbReference type="InterPro" id="IPR001123">
    <property type="entry name" value="LeuE-type"/>
</dbReference>
<feature type="transmembrane region" description="Helical" evidence="6">
    <location>
        <begin position="149"/>
        <end position="174"/>
    </location>
</feature>
<comment type="subcellular location">
    <subcellularLocation>
        <location evidence="1">Cell membrane</location>
        <topology evidence="1">Multi-pass membrane protein</topology>
    </subcellularLocation>
</comment>
<feature type="transmembrane region" description="Helical" evidence="6">
    <location>
        <begin position="77"/>
        <end position="98"/>
    </location>
</feature>
<accession>A0ABT3HGG6</accession>
<dbReference type="RefSeq" id="WP_264603060.1">
    <property type="nucleotide sequence ID" value="NZ_JAOQNS010000012.1"/>
</dbReference>
<feature type="transmembrane region" description="Helical" evidence="6">
    <location>
        <begin position="186"/>
        <end position="207"/>
    </location>
</feature>
<feature type="transmembrane region" description="Helical" evidence="6">
    <location>
        <begin position="118"/>
        <end position="143"/>
    </location>
</feature>
<evidence type="ECO:0000256" key="2">
    <source>
        <dbReference type="ARBA" id="ARBA00022475"/>
    </source>
</evidence>
<evidence type="ECO:0000256" key="4">
    <source>
        <dbReference type="ARBA" id="ARBA00022989"/>
    </source>
</evidence>
<feature type="transmembrane region" description="Helical" evidence="6">
    <location>
        <begin position="6"/>
        <end position="29"/>
    </location>
</feature>
<name>A0ABT3HGG6_9HYPH</name>
<keyword evidence="4 6" id="KW-1133">Transmembrane helix</keyword>
<keyword evidence="5 6" id="KW-0472">Membrane</keyword>
<dbReference type="PANTHER" id="PTHR30086:SF19">
    <property type="entry name" value="THREONINE EFFLUX PROTEIN"/>
    <property type="match status" value="1"/>
</dbReference>
<reference evidence="8" key="1">
    <citation type="submission" date="2023-07" db="EMBL/GenBank/DDBJ databases">
        <title>Genome sequencing of Purple Non-Sulfur Bacteria from various extreme environments.</title>
        <authorList>
            <person name="Mayer M."/>
        </authorList>
    </citation>
    <scope>NUCLEOTIDE SEQUENCE [LARGE SCALE GENOMIC DNA]</scope>
    <source>
        <strain evidence="8">DSM 17935</strain>
    </source>
</reference>
<keyword evidence="2" id="KW-1003">Cell membrane</keyword>
<evidence type="ECO:0000313" key="8">
    <source>
        <dbReference type="Proteomes" id="UP001209755"/>
    </source>
</evidence>
<feature type="transmembrane region" description="Helical" evidence="6">
    <location>
        <begin position="41"/>
        <end position="71"/>
    </location>
</feature>
<dbReference type="Proteomes" id="UP001209755">
    <property type="component" value="Unassembled WGS sequence"/>
</dbReference>
<evidence type="ECO:0000256" key="5">
    <source>
        <dbReference type="ARBA" id="ARBA00023136"/>
    </source>
</evidence>
<sequence length="209" mass="21318">MSAFPLEGLVVGWVALLAAAAAPGPNLLAVASSALGSGRRFALAVAAGVAAGTFFWALAAVLGLTLVFSAYPWSTDVLRIAGGLYLVFVGARAIRAGLAGNAALMRNGAASAGMGKSFLRGFVVVATNPKAMLLWTSIAALVVVPGMPLAVAVLFAGVSMAISFAVYAVYALMFSLPRLRAGYRGFANQLEIAFGAVFCLFGARLLASR</sequence>
<organism evidence="7 8">
    <name type="scientific">Rhodobium gokarnense</name>
    <dbReference type="NCBI Taxonomy" id="364296"/>
    <lineage>
        <taxon>Bacteria</taxon>
        <taxon>Pseudomonadati</taxon>
        <taxon>Pseudomonadota</taxon>
        <taxon>Alphaproteobacteria</taxon>
        <taxon>Hyphomicrobiales</taxon>
        <taxon>Rhodobiaceae</taxon>
        <taxon>Rhodobium</taxon>
    </lineage>
</organism>
<gene>
    <name evidence="7" type="ORF">M2319_003842</name>
</gene>
<evidence type="ECO:0000313" key="7">
    <source>
        <dbReference type="EMBL" id="MCW2309488.1"/>
    </source>
</evidence>
<keyword evidence="3 6" id="KW-0812">Transmembrane</keyword>
<comment type="caution">
    <text evidence="7">The sequence shown here is derived from an EMBL/GenBank/DDBJ whole genome shotgun (WGS) entry which is preliminary data.</text>
</comment>
<keyword evidence="8" id="KW-1185">Reference proteome</keyword>
<proteinExistence type="predicted"/>
<protein>
    <submittedName>
        <fullName evidence="7">Threonine/homoserine/homoserine lactone efflux protein</fullName>
    </submittedName>
</protein>
<evidence type="ECO:0000256" key="3">
    <source>
        <dbReference type="ARBA" id="ARBA00022692"/>
    </source>
</evidence>